<dbReference type="Proteomes" id="UP000722791">
    <property type="component" value="Unassembled WGS sequence"/>
</dbReference>
<name>A0A8J4GE62_9CHLO</name>
<comment type="caution">
    <text evidence="6">The sequence shown here is derived from an EMBL/GenBank/DDBJ whole genome shotgun (WGS) entry which is preliminary data.</text>
</comment>
<feature type="region of interest" description="Disordered" evidence="4">
    <location>
        <begin position="266"/>
        <end position="436"/>
    </location>
</feature>
<dbReference type="Pfam" id="PF09273">
    <property type="entry name" value="Rubis-subs-bind"/>
    <property type="match status" value="1"/>
</dbReference>
<feature type="region of interest" description="Disordered" evidence="4">
    <location>
        <begin position="853"/>
        <end position="891"/>
    </location>
</feature>
<dbReference type="EMBL" id="BNCQ01000018">
    <property type="protein sequence ID" value="GIM05293.1"/>
    <property type="molecule type" value="Genomic_DNA"/>
</dbReference>
<organism evidence="6 7">
    <name type="scientific">Volvox reticuliferus</name>
    <dbReference type="NCBI Taxonomy" id="1737510"/>
    <lineage>
        <taxon>Eukaryota</taxon>
        <taxon>Viridiplantae</taxon>
        <taxon>Chlorophyta</taxon>
        <taxon>core chlorophytes</taxon>
        <taxon>Chlorophyceae</taxon>
        <taxon>CS clade</taxon>
        <taxon>Chlamydomonadales</taxon>
        <taxon>Volvocaceae</taxon>
        <taxon>Volvox</taxon>
    </lineage>
</organism>
<dbReference type="InterPro" id="IPR050600">
    <property type="entry name" value="SETD3_SETD6_MTase"/>
</dbReference>
<feature type="compositionally biased region" description="Basic and acidic residues" evidence="4">
    <location>
        <begin position="726"/>
        <end position="736"/>
    </location>
</feature>
<feature type="compositionally biased region" description="Basic and acidic residues" evidence="4">
    <location>
        <begin position="266"/>
        <end position="277"/>
    </location>
</feature>
<accession>A0A8J4GE62</accession>
<dbReference type="InterPro" id="IPR015353">
    <property type="entry name" value="Rubisco_LSMT_subst-bd"/>
</dbReference>
<dbReference type="SUPFAM" id="SSF82199">
    <property type="entry name" value="SET domain"/>
    <property type="match status" value="2"/>
</dbReference>
<feature type="compositionally biased region" description="Gly residues" evidence="4">
    <location>
        <begin position="800"/>
        <end position="815"/>
    </location>
</feature>
<feature type="compositionally biased region" description="Pro residues" evidence="4">
    <location>
        <begin position="418"/>
        <end position="432"/>
    </location>
</feature>
<keyword evidence="1" id="KW-0489">Methyltransferase</keyword>
<dbReference type="GO" id="GO:0016279">
    <property type="term" value="F:protein-lysine N-methyltransferase activity"/>
    <property type="evidence" value="ECO:0007669"/>
    <property type="project" value="TreeGrafter"/>
</dbReference>
<dbReference type="PANTHER" id="PTHR13271:SF145">
    <property type="entry name" value="SET DOMAIN-CONTAINING PROTEIN"/>
    <property type="match status" value="1"/>
</dbReference>
<evidence type="ECO:0000256" key="4">
    <source>
        <dbReference type="SAM" id="MobiDB-lite"/>
    </source>
</evidence>
<feature type="region of interest" description="Disordered" evidence="4">
    <location>
        <begin position="1"/>
        <end position="24"/>
    </location>
</feature>
<evidence type="ECO:0000313" key="7">
    <source>
        <dbReference type="Proteomes" id="UP000722791"/>
    </source>
</evidence>
<feature type="domain" description="Rubisco LSMT substrate-binding" evidence="5">
    <location>
        <begin position="836"/>
        <end position="928"/>
    </location>
</feature>
<evidence type="ECO:0000256" key="2">
    <source>
        <dbReference type="ARBA" id="ARBA00022679"/>
    </source>
</evidence>
<dbReference type="PANTHER" id="PTHR13271">
    <property type="entry name" value="UNCHARACTERIZED PUTATIVE METHYLTRANSFERASE"/>
    <property type="match status" value="1"/>
</dbReference>
<proteinExistence type="predicted"/>
<feature type="compositionally biased region" description="Gly residues" evidence="4">
    <location>
        <begin position="681"/>
        <end position="706"/>
    </location>
</feature>
<feature type="compositionally biased region" description="Acidic residues" evidence="4">
    <location>
        <begin position="737"/>
        <end position="756"/>
    </location>
</feature>
<keyword evidence="3" id="KW-0949">S-adenosyl-L-methionine</keyword>
<dbReference type="Gene3D" id="3.90.1410.10">
    <property type="entry name" value="set domain protein methyltransferase, domain 1"/>
    <property type="match status" value="2"/>
</dbReference>
<dbReference type="SUPFAM" id="SSF81822">
    <property type="entry name" value="RuBisCo LSMT C-terminal, substrate-binding domain"/>
    <property type="match status" value="1"/>
</dbReference>
<evidence type="ECO:0000259" key="5">
    <source>
        <dbReference type="Pfam" id="PF09273"/>
    </source>
</evidence>
<feature type="compositionally biased region" description="Acidic residues" evidence="4">
    <location>
        <begin position="307"/>
        <end position="333"/>
    </location>
</feature>
<evidence type="ECO:0000256" key="1">
    <source>
        <dbReference type="ARBA" id="ARBA00022603"/>
    </source>
</evidence>
<dbReference type="Gene3D" id="3.90.1420.10">
    <property type="entry name" value="Rubisco LSMT, substrate-binding domain"/>
    <property type="match status" value="1"/>
</dbReference>
<feature type="compositionally biased region" description="Gly residues" evidence="4">
    <location>
        <begin position="871"/>
        <end position="891"/>
    </location>
</feature>
<evidence type="ECO:0000313" key="6">
    <source>
        <dbReference type="EMBL" id="GIM05293.1"/>
    </source>
</evidence>
<dbReference type="InterPro" id="IPR036464">
    <property type="entry name" value="Rubisco_LSMT_subst-bd_sf"/>
</dbReference>
<dbReference type="GO" id="GO:0032259">
    <property type="term" value="P:methylation"/>
    <property type="evidence" value="ECO:0007669"/>
    <property type="project" value="UniProtKB-KW"/>
</dbReference>
<protein>
    <recommendedName>
        <fullName evidence="5">Rubisco LSMT substrate-binding domain-containing protein</fullName>
    </recommendedName>
</protein>
<feature type="compositionally biased region" description="Low complexity" evidence="4">
    <location>
        <begin position="392"/>
        <end position="404"/>
    </location>
</feature>
<reference evidence="6" key="1">
    <citation type="journal article" date="2021" name="Proc. Natl. Acad. Sci. U.S.A.">
        <title>Three genomes in the algal genus Volvox reveal the fate of a haploid sex-determining region after a transition to homothallism.</title>
        <authorList>
            <person name="Yamamoto K."/>
            <person name="Hamaji T."/>
            <person name="Kawai-Toyooka H."/>
            <person name="Matsuzaki R."/>
            <person name="Takahashi F."/>
            <person name="Nishimura Y."/>
            <person name="Kawachi M."/>
            <person name="Noguchi H."/>
            <person name="Minakuchi Y."/>
            <person name="Umen J.G."/>
            <person name="Toyoda A."/>
            <person name="Nozaki H."/>
        </authorList>
    </citation>
    <scope>NUCLEOTIDE SEQUENCE</scope>
    <source>
        <strain evidence="6">NIES-3785</strain>
    </source>
</reference>
<dbReference type="InterPro" id="IPR046341">
    <property type="entry name" value="SET_dom_sf"/>
</dbReference>
<feature type="compositionally biased region" description="Basic and acidic residues" evidence="4">
    <location>
        <begin position="1"/>
        <end position="10"/>
    </location>
</feature>
<feature type="compositionally biased region" description="Gly residues" evidence="4">
    <location>
        <begin position="282"/>
        <end position="291"/>
    </location>
</feature>
<feature type="region of interest" description="Disordered" evidence="4">
    <location>
        <begin position="650"/>
        <end position="831"/>
    </location>
</feature>
<sequence>MGKKQQHDTDATPQRPAIRGDRSSLEDFKGWMAKAGITWDTSLIQLRAGDQSPNDASGHGVDMNGVGAVPPVQGDAPWAVFAVSDIPEGRVLATIPRHTVLSAANSGLADVLALEQLGGGLALVAAVMYEAARGSGSKWYGYLSSLPPLEYLPVFWSEEELQRLEGTDVGGRAKADREAMAADFEAELAPLLFRYPKRLGPLTHGWNVGAFMRAASWVASRAFYVDEHHGDALVPLADVFNHKAARVDLRGRGGGWADGFEVAEHADARQQQHEQTRRHGRGGGGGGGGGSESLRKRKRKGDRTGSDTDDGDVEMAAAAEEEEEEEGEEGDVTGDEHSNDHDDGDDGDDDEEDEEAGEEEEAEDEEESERGIETEEEEGAPVKADGGDRGSGRAASAAAAAAAASKLDRDPGDDGNDPWPPPPPPPPLPPPSSLCLPAAAASQVDAGGGGGGVLGSRWEELAAAAVDRGGRNLHLDIGICAGERGGCEVLDIVAAQPLTKGAEIFNTYGEHGNSELVNKYGFALPYNPFDELLIGKGAVMAAVAAVVGQKEAKKRFRFLEQYSDLLSAEEEPFLLLPPRHVNTALFVALWVLLAETQRTEQWASLEDALKPLRKAWRLQRDEKRQQQQQQLAAVAVVTLDARAAVAAGENAGKGEVEAERGGGQGGEGESKGTKRRRRGAGDGGDGAAGGRGGNGEGAGGGGGGGISPPMQGAGRRDHSRNRRGREKGERGRGWDGREEEEEEEEEEEDDLPEDVEIQGRTERSRSSTFESKSGLQNGLDLNPAARSKAKMKQRKVTDGSGAGAGVGARAGGGGGDNDRVAAAAPSPPPEMLWTDAMRSVLRSVVSERLRAYPTSLEQDEQELETGKQEEGGGTGIGVRKGGEGTGRGGAGGAVGAAFGLRGGITRAAEAEVAWRSALLLRVGEKRLLAEALRHLR</sequence>
<dbReference type="AlphaFoldDB" id="A0A8J4GE62"/>
<evidence type="ECO:0000256" key="3">
    <source>
        <dbReference type="ARBA" id="ARBA00022691"/>
    </source>
</evidence>
<dbReference type="CDD" id="cd10527">
    <property type="entry name" value="SET_LSMT"/>
    <property type="match status" value="1"/>
</dbReference>
<gene>
    <name evidence="6" type="ORF">Vretimale_9751</name>
</gene>
<feature type="compositionally biased region" description="Acidic residues" evidence="4">
    <location>
        <begin position="342"/>
        <end position="379"/>
    </location>
</feature>
<keyword evidence="2" id="KW-0808">Transferase</keyword>